<dbReference type="InterPro" id="IPR050645">
    <property type="entry name" value="Histidine_acid_phosphatase"/>
</dbReference>
<comment type="catalytic activity">
    <reaction evidence="1">
        <text>a phosphate monoester + H2O = an alcohol + phosphate</text>
        <dbReference type="Rhea" id="RHEA:15017"/>
        <dbReference type="ChEBI" id="CHEBI:15377"/>
        <dbReference type="ChEBI" id="CHEBI:30879"/>
        <dbReference type="ChEBI" id="CHEBI:43474"/>
        <dbReference type="ChEBI" id="CHEBI:67140"/>
        <dbReference type="EC" id="3.1.3.2"/>
    </reaction>
</comment>
<proteinExistence type="inferred from homology"/>
<evidence type="ECO:0000256" key="7">
    <source>
        <dbReference type="ARBA" id="ARBA00023180"/>
    </source>
</evidence>
<dbReference type="PANTHER" id="PTHR11567">
    <property type="entry name" value="ACID PHOSPHATASE-RELATED"/>
    <property type="match status" value="1"/>
</dbReference>
<dbReference type="PROSITE" id="PS00616">
    <property type="entry name" value="HIS_ACID_PHOSPHAT_1"/>
    <property type="match status" value="1"/>
</dbReference>
<evidence type="ECO:0000313" key="9">
    <source>
        <dbReference type="EMBL" id="JAS57186.1"/>
    </source>
</evidence>
<keyword evidence="8" id="KW-0812">Transmembrane</keyword>
<dbReference type="Gene3D" id="3.40.50.1240">
    <property type="entry name" value="Phosphoglycerate mutase-like"/>
    <property type="match status" value="1"/>
</dbReference>
<dbReference type="GO" id="GO:0003993">
    <property type="term" value="F:acid phosphatase activity"/>
    <property type="evidence" value="ECO:0007669"/>
    <property type="project" value="UniProtKB-EC"/>
</dbReference>
<name>A0A1B6G422_9HEMI</name>
<dbReference type="PROSITE" id="PS00778">
    <property type="entry name" value="HIS_ACID_PHOSPHAT_2"/>
    <property type="match status" value="1"/>
</dbReference>
<dbReference type="InterPro" id="IPR000560">
    <property type="entry name" value="His_Pase_clade-2"/>
</dbReference>
<evidence type="ECO:0000256" key="6">
    <source>
        <dbReference type="ARBA" id="ARBA00023157"/>
    </source>
</evidence>
<dbReference type="InterPro" id="IPR029033">
    <property type="entry name" value="His_PPase_superfam"/>
</dbReference>
<keyword evidence="5" id="KW-0378">Hydrolase</keyword>
<dbReference type="PANTHER" id="PTHR11567:SF211">
    <property type="entry name" value="PROSTATIC ACID PHOSPHATASE"/>
    <property type="match status" value="1"/>
</dbReference>
<keyword evidence="8" id="KW-1133">Transmembrane helix</keyword>
<dbReference type="CDD" id="cd07061">
    <property type="entry name" value="HP_HAP_like"/>
    <property type="match status" value="1"/>
</dbReference>
<evidence type="ECO:0000256" key="5">
    <source>
        <dbReference type="ARBA" id="ARBA00022801"/>
    </source>
</evidence>
<comment type="similarity">
    <text evidence="2">Belongs to the histidine acid phosphatase family.</text>
</comment>
<keyword evidence="4" id="KW-0732">Signal</keyword>
<dbReference type="EMBL" id="GECZ01012583">
    <property type="protein sequence ID" value="JAS57186.1"/>
    <property type="molecule type" value="Transcribed_RNA"/>
</dbReference>
<reference evidence="9" key="1">
    <citation type="submission" date="2015-11" db="EMBL/GenBank/DDBJ databases">
        <title>De novo transcriptome assembly of four potential Pierce s Disease insect vectors from Arizona vineyards.</title>
        <authorList>
            <person name="Tassone E.E."/>
        </authorList>
    </citation>
    <scope>NUCLEOTIDE SEQUENCE</scope>
</reference>
<dbReference type="Pfam" id="PF00328">
    <property type="entry name" value="His_Phos_2"/>
    <property type="match status" value="1"/>
</dbReference>
<keyword evidence="7" id="KW-0325">Glycoprotein</keyword>
<dbReference type="InterPro" id="IPR033379">
    <property type="entry name" value="Acid_Pase_AS"/>
</dbReference>
<dbReference type="AlphaFoldDB" id="A0A1B6G422"/>
<organism evidence="9">
    <name type="scientific">Cuerna arida</name>
    <dbReference type="NCBI Taxonomy" id="1464854"/>
    <lineage>
        <taxon>Eukaryota</taxon>
        <taxon>Metazoa</taxon>
        <taxon>Ecdysozoa</taxon>
        <taxon>Arthropoda</taxon>
        <taxon>Hexapoda</taxon>
        <taxon>Insecta</taxon>
        <taxon>Pterygota</taxon>
        <taxon>Neoptera</taxon>
        <taxon>Paraneoptera</taxon>
        <taxon>Hemiptera</taxon>
        <taxon>Auchenorrhyncha</taxon>
        <taxon>Membracoidea</taxon>
        <taxon>Cicadellidae</taxon>
        <taxon>Cicadellinae</taxon>
        <taxon>Proconiini</taxon>
        <taxon>Cuerna</taxon>
    </lineage>
</organism>
<evidence type="ECO:0000256" key="8">
    <source>
        <dbReference type="SAM" id="Phobius"/>
    </source>
</evidence>
<gene>
    <name evidence="9" type="ORF">g.11153</name>
</gene>
<feature type="transmembrane region" description="Helical" evidence="8">
    <location>
        <begin position="6"/>
        <end position="24"/>
    </location>
</feature>
<accession>A0A1B6G422</accession>
<sequence length="450" mass="51518">MKTSLALVNVSTILLGIISISLVYSKKIISERDMGKLVFANVLFRHGDRTPLNPYPNDPYKNVSFWPVGFGQLTNLGKEQEYELGQWLRRRYDALLTDMYSEDVVYVRSTDVDRTLMSAASNLAAIYPPKGSQKWNPKLNWQPIPIHTMPEHLDSVLSGKKPCPAYDRELERVLKSPEIQALNERFADVYKVLNEYTGRKATTLKDIEYVFNTLYIESLYNFTLPTWTKSVFPEPMLEASKFSFAMSTWTPKLARLKSGLLVQDMIGHLHKKSENKAKPNRNMWIYSAHDSTISSLLNTLGVFDLQIPAYASAVLMELRVDSQGNHQVTMFLRNSTIHEPYLLTLPGCTPVCPLDMFLQLCEAVVPLDWERECQASSLFDMAHALPYRDLSATALVTSSLLVLLLLLSAALYWQRSRRRIHCPRYKQLTIIPWDYNKTGSHNNPIFTLQR</sequence>
<evidence type="ECO:0000256" key="1">
    <source>
        <dbReference type="ARBA" id="ARBA00000032"/>
    </source>
</evidence>
<keyword evidence="8" id="KW-0472">Membrane</keyword>
<evidence type="ECO:0000256" key="4">
    <source>
        <dbReference type="ARBA" id="ARBA00022729"/>
    </source>
</evidence>
<evidence type="ECO:0000256" key="2">
    <source>
        <dbReference type="ARBA" id="ARBA00005375"/>
    </source>
</evidence>
<protein>
    <recommendedName>
        <fullName evidence="3">acid phosphatase</fullName>
        <ecNumber evidence="3">3.1.3.2</ecNumber>
    </recommendedName>
</protein>
<evidence type="ECO:0000256" key="3">
    <source>
        <dbReference type="ARBA" id="ARBA00012646"/>
    </source>
</evidence>
<keyword evidence="6" id="KW-1015">Disulfide bond</keyword>
<dbReference type="SUPFAM" id="SSF53254">
    <property type="entry name" value="Phosphoglycerate mutase-like"/>
    <property type="match status" value="1"/>
</dbReference>
<feature type="transmembrane region" description="Helical" evidence="8">
    <location>
        <begin position="390"/>
        <end position="413"/>
    </location>
</feature>
<dbReference type="EC" id="3.1.3.2" evidence="3"/>